<evidence type="ECO:0000313" key="2">
    <source>
        <dbReference type="Proteomes" id="UP001189429"/>
    </source>
</evidence>
<dbReference type="Proteomes" id="UP001189429">
    <property type="component" value="Unassembled WGS sequence"/>
</dbReference>
<gene>
    <name evidence="1" type="ORF">PCOR1329_LOCUS68890</name>
</gene>
<reference evidence="1" key="1">
    <citation type="submission" date="2023-10" db="EMBL/GenBank/DDBJ databases">
        <authorList>
            <person name="Chen Y."/>
            <person name="Shah S."/>
            <person name="Dougan E. K."/>
            <person name="Thang M."/>
            <person name="Chan C."/>
        </authorList>
    </citation>
    <scope>NUCLEOTIDE SEQUENCE [LARGE SCALE GENOMIC DNA]</scope>
</reference>
<evidence type="ECO:0000313" key="1">
    <source>
        <dbReference type="EMBL" id="CAK0888018.1"/>
    </source>
</evidence>
<organism evidence="1 2">
    <name type="scientific">Prorocentrum cordatum</name>
    <dbReference type="NCBI Taxonomy" id="2364126"/>
    <lineage>
        <taxon>Eukaryota</taxon>
        <taxon>Sar</taxon>
        <taxon>Alveolata</taxon>
        <taxon>Dinophyceae</taxon>
        <taxon>Prorocentrales</taxon>
        <taxon>Prorocentraceae</taxon>
        <taxon>Prorocentrum</taxon>
    </lineage>
</organism>
<feature type="non-terminal residue" evidence="1">
    <location>
        <position position="408"/>
    </location>
</feature>
<dbReference type="EMBL" id="CAUYUJ010019012">
    <property type="protein sequence ID" value="CAK0888018.1"/>
    <property type="molecule type" value="Genomic_DNA"/>
</dbReference>
<evidence type="ECO:0008006" key="3">
    <source>
        <dbReference type="Google" id="ProtNLM"/>
    </source>
</evidence>
<proteinExistence type="predicted"/>
<accession>A0ABN9WR31</accession>
<sequence length="408" mass="46039">ETSEADPEVDGMEELFSTEALWATAKEGKYEIEKADIMELTSDLPEETNCGRATAEIVESLQPENLMQVGFAAEAWKMLSETLPWGDPRHENDVVVLSSYEDGTAKAVIERDDSILTPAEKIEHREALRAALLKQLRQWAGFMAMSRTSWRGAKNLVDAKWVDEWKWTQASDGTATRIIRSRLTVRGFKDRHKDEVKMFTGTSARWGQRMVNILAAQHQWKLCSGDNSSAILQGMTFEEVVKLLNEPIRDICFESPKGSGELLCEAEGFEGINSILEVLHMEKGGFGLNDAPRLFGLSRDQVLLSIGLRATHADPQLWLKHESRVLVMVASTHLHDLKYAGRDKATSELVRALEAVFGKMTMQEKKFKHCGLRHRQLEDMSIEVNQTEYIKNQNCIDEKELQGMADDA</sequence>
<comment type="caution">
    <text evidence="1">The sequence shown here is derived from an EMBL/GenBank/DDBJ whole genome shotgun (WGS) entry which is preliminary data.</text>
</comment>
<feature type="non-terminal residue" evidence="1">
    <location>
        <position position="1"/>
    </location>
</feature>
<protein>
    <recommendedName>
        <fullName evidence="3">RNA-directed RNA polymerase</fullName>
    </recommendedName>
</protein>
<keyword evidence="2" id="KW-1185">Reference proteome</keyword>
<name>A0ABN9WR31_9DINO</name>